<dbReference type="AlphaFoldDB" id="A0A8J2J8Y8"/>
<accession>A0A8J2J8Y8</accession>
<protein>
    <recommendedName>
        <fullName evidence="1">Transcription factor IIIC 90kDa subunit N-terminal domain-containing protein</fullName>
    </recommendedName>
</protein>
<keyword evidence="3" id="KW-1185">Reference proteome</keyword>
<dbReference type="InterPro" id="IPR024761">
    <property type="entry name" value="TFIIIC_delta_N"/>
</dbReference>
<evidence type="ECO:0000313" key="3">
    <source>
        <dbReference type="Proteomes" id="UP000708208"/>
    </source>
</evidence>
<organism evidence="2 3">
    <name type="scientific">Allacma fusca</name>
    <dbReference type="NCBI Taxonomy" id="39272"/>
    <lineage>
        <taxon>Eukaryota</taxon>
        <taxon>Metazoa</taxon>
        <taxon>Ecdysozoa</taxon>
        <taxon>Arthropoda</taxon>
        <taxon>Hexapoda</taxon>
        <taxon>Collembola</taxon>
        <taxon>Symphypleona</taxon>
        <taxon>Sminthuridae</taxon>
        <taxon>Allacma</taxon>
    </lineage>
</organism>
<feature type="domain" description="Transcription factor IIIC 90kDa subunit N-terminal" evidence="1">
    <location>
        <begin position="135"/>
        <end position="326"/>
    </location>
</feature>
<sequence>MDSGYSIETVFNQRSKPELYDLLLDRILTPKGLPGIEFNNYFTRVDWSADFMNTAFPHYKPKCLLGTLTSNFQLRIYDTKERQQYIEKSIDIVFAKSGMLPHLPPRARPDEDQGEVTEDFQLTSSDEGGVNYHDGWIPVLDITSEYNKHLLSSWLSTSQSAFQFETYKKRLYELVIVDFGWLPNFQEEDSTEGRLSLLLTFHGNGDLVLWWISVGEDRTLKAEVASKINLGTGCIASKHKCHKVSPTLGILAVGFNNGDIKLFRLEGSENVTNRPLVIIEHIESIWESDELQTECMEFVPCPEDITRGKTPSVMLVVVKHPHYVINFKLEICPDRIVTQEMNTCESPHGTIVGMSNYSPGLLLAMHENGKFAWVVVKQHQVEIDLEVGNIVEPDVVEEESDYTDSHKIHSLDPAYTELWAYCGFGLSPNGTLGVSTKTLKRTGDTIVIKECSACSFFSIFPPEDSFTYLKSKYEQKGCFIQNIPDVLQCFRHLLRLNGEYDFQKYFPPELFNTMSIPELKLYIWVLRAMGLPSIGSGVGKPSMTMDVVENVSISILKQVTLAQERVMEKRLLDLIIDVFQQGRLLTDNLESSSRNLKSAFAILQYLKSKPHIQVPKEFDVPIQIKPVCSSCERNIGFEYNRHYCRATGITAPGITGYKWNSQTCEAQHFNPVCVLSLVPFEDPHRFCPYCGCAALMEPAFGQLPICPFCEEYLFSVPEKNVGDIMED</sequence>
<dbReference type="EMBL" id="CAJVCH010024495">
    <property type="protein sequence ID" value="CAG7696815.1"/>
    <property type="molecule type" value="Genomic_DNA"/>
</dbReference>
<evidence type="ECO:0000313" key="2">
    <source>
        <dbReference type="EMBL" id="CAG7696815.1"/>
    </source>
</evidence>
<dbReference type="Pfam" id="PF12657">
    <property type="entry name" value="TFIIIC_delta"/>
    <property type="match status" value="1"/>
</dbReference>
<reference evidence="2" key="1">
    <citation type="submission" date="2021-06" db="EMBL/GenBank/DDBJ databases">
        <authorList>
            <person name="Hodson N. C."/>
            <person name="Mongue J. A."/>
            <person name="Jaron S. K."/>
        </authorList>
    </citation>
    <scope>NUCLEOTIDE SEQUENCE</scope>
</reference>
<gene>
    <name evidence="2" type="ORF">AFUS01_LOCUS3969</name>
</gene>
<name>A0A8J2J8Y8_9HEXA</name>
<dbReference type="Proteomes" id="UP000708208">
    <property type="component" value="Unassembled WGS sequence"/>
</dbReference>
<evidence type="ECO:0000259" key="1">
    <source>
        <dbReference type="Pfam" id="PF12657"/>
    </source>
</evidence>
<comment type="caution">
    <text evidence="2">The sequence shown here is derived from an EMBL/GenBank/DDBJ whole genome shotgun (WGS) entry which is preliminary data.</text>
</comment>
<proteinExistence type="predicted"/>